<dbReference type="PROSITE" id="PS50883">
    <property type="entry name" value="EAL"/>
    <property type="match status" value="1"/>
</dbReference>
<protein>
    <submittedName>
        <fullName evidence="5">Response regulator receiver modulated diguanylate cyclase/phosphodiesterase with PAS/PAC sensor</fullName>
    </submittedName>
</protein>
<dbReference type="InterPro" id="IPR001633">
    <property type="entry name" value="EAL_dom"/>
</dbReference>
<evidence type="ECO:0000259" key="3">
    <source>
        <dbReference type="PROSITE" id="PS50885"/>
    </source>
</evidence>
<reference evidence="5 6" key="1">
    <citation type="journal article" date="2009" name="J. Bacteriol.">
        <title>Complete and draft genome sequences of six members of the Aquificales.</title>
        <authorList>
            <person name="Reysenbach A.L."/>
            <person name="Hamamura N."/>
            <person name="Podar M."/>
            <person name="Griffiths E."/>
            <person name="Ferreira S."/>
            <person name="Hochstein R."/>
            <person name="Heidelberg J."/>
            <person name="Johnson J."/>
            <person name="Mead D."/>
            <person name="Pohorille A."/>
            <person name="Sarmiento M."/>
            <person name="Schweighofer K."/>
            <person name="Seshadri R."/>
            <person name="Voytek M.A."/>
        </authorList>
    </citation>
    <scope>NUCLEOTIDE SEQUENCE [LARGE SCALE GENOMIC DNA]</scope>
    <source>
        <strain evidence="6">DSM 14350 / EX-H1</strain>
    </source>
</reference>
<dbReference type="InterPro" id="IPR043128">
    <property type="entry name" value="Rev_trsase/Diguanyl_cyclase"/>
</dbReference>
<dbReference type="STRING" id="123214.PERMA_1235"/>
<dbReference type="PROSITE" id="PS50885">
    <property type="entry name" value="HAMP"/>
    <property type="match status" value="1"/>
</dbReference>
<sequence>MFLERVFVLFPIRIAFPLVLFLVFLVVSLFEGYFEKKHAYRQIEQDHKKRVCNLAGRLQELSEYFINKKDVSFIERRIADISADQFFDEIFISDPEGKILVSSKKKFRGEEFRSVIKKVIGKSLNDLSFIDHLRKKPKMRCFISPDRNKIIAISPVLFPKEKKIRPSNIGFLFMIYDLKGMKEEHRKDIISQLLSESGVMLILLGIIYLFFSKLIGERIERLFNSVQEISRGNLDVNVRLYGNDEFAVIARVIDNLVKRLKRFIRYDYLTGIFNRFALENQIKEMLKNSPEDAKNILIFMDIDNFKEINDTFGHNVGDLVLRIFAKRLKNTVKEGIVGRLGGDEFLIFIQDRGRLDINSLLDKWMRVLSSSYKLKNNIIDISVTAGVSIHEGKRGDFYKLLKESDIALYYGKKQGKNMFIIFNDQIKIKEEKRIKLTNLMKHALEKKEFYLVYQPIYDINTEKIVSVEALLRWKNAEGEHIPPSDFIPILEETGLIKEVGRWVIEEVCKQLKRWNSLGIKDITISVNIDIQQILEENFVKTVESIISKECKTFSSLKFEITESEAMKFPETVIQTLKNLNSIGIEISIDDFGTGYSSLSYLKTMPVAYIKIDRSFIKDLPEDKDDRILTKAIVELSKNFGYKVIAEGVETEEQLIYLKEIKCDMVQGFYFCRPLPADELEGLLKNQL</sequence>
<dbReference type="PaxDb" id="123214-PERMA_1235"/>
<feature type="transmembrane region" description="Helical" evidence="1">
    <location>
        <begin position="12"/>
        <end position="34"/>
    </location>
</feature>
<dbReference type="KEGG" id="pmx:PERMA_1235"/>
<dbReference type="eggNOG" id="COG4192">
    <property type="taxonomic scope" value="Bacteria"/>
</dbReference>
<dbReference type="PANTHER" id="PTHR33121:SF71">
    <property type="entry name" value="OXYGEN SENSOR PROTEIN DOSP"/>
    <property type="match status" value="1"/>
</dbReference>
<dbReference type="Gene3D" id="6.10.340.10">
    <property type="match status" value="1"/>
</dbReference>
<dbReference type="SMART" id="SM00267">
    <property type="entry name" value="GGDEF"/>
    <property type="match status" value="1"/>
</dbReference>
<dbReference type="NCBIfam" id="TIGR00254">
    <property type="entry name" value="GGDEF"/>
    <property type="match status" value="1"/>
</dbReference>
<dbReference type="HOGENOM" id="CLU_000445_70_46_0"/>
<evidence type="ECO:0000313" key="6">
    <source>
        <dbReference type="Proteomes" id="UP000001366"/>
    </source>
</evidence>
<dbReference type="CDD" id="cd01949">
    <property type="entry name" value="GGDEF"/>
    <property type="match status" value="1"/>
</dbReference>
<dbReference type="SUPFAM" id="SSF55073">
    <property type="entry name" value="Nucleotide cyclase"/>
    <property type="match status" value="1"/>
</dbReference>
<dbReference type="RefSeq" id="WP_012675306.1">
    <property type="nucleotide sequence ID" value="NC_012440.1"/>
</dbReference>
<dbReference type="InterPro" id="IPR029787">
    <property type="entry name" value="Nucleotide_cyclase"/>
</dbReference>
<dbReference type="CDD" id="cd06225">
    <property type="entry name" value="HAMP"/>
    <property type="match status" value="1"/>
</dbReference>
<proteinExistence type="predicted"/>
<dbReference type="PANTHER" id="PTHR33121">
    <property type="entry name" value="CYCLIC DI-GMP PHOSPHODIESTERASE PDEF"/>
    <property type="match status" value="1"/>
</dbReference>
<evidence type="ECO:0000259" key="4">
    <source>
        <dbReference type="PROSITE" id="PS50887"/>
    </source>
</evidence>
<dbReference type="eggNOG" id="COG5001">
    <property type="taxonomic scope" value="Bacteria"/>
</dbReference>
<dbReference type="PROSITE" id="PS50887">
    <property type="entry name" value="GGDEF"/>
    <property type="match status" value="1"/>
</dbReference>
<evidence type="ECO:0000313" key="5">
    <source>
        <dbReference type="EMBL" id="ACO03067.1"/>
    </source>
</evidence>
<dbReference type="GO" id="GO:0071111">
    <property type="term" value="F:cyclic-guanylate-specific phosphodiesterase activity"/>
    <property type="evidence" value="ECO:0007669"/>
    <property type="project" value="InterPro"/>
</dbReference>
<dbReference type="InterPro" id="IPR003660">
    <property type="entry name" value="HAMP_dom"/>
</dbReference>
<dbReference type="Gene3D" id="3.30.70.270">
    <property type="match status" value="1"/>
</dbReference>
<dbReference type="SMART" id="SM00052">
    <property type="entry name" value="EAL"/>
    <property type="match status" value="1"/>
</dbReference>
<name>C0QQR2_PERMH</name>
<gene>
    <name evidence="5" type="ordered locus">PERMA_1235</name>
</gene>
<dbReference type="InterPro" id="IPR050706">
    <property type="entry name" value="Cyclic-di-GMP_PDE-like"/>
</dbReference>
<evidence type="ECO:0000259" key="2">
    <source>
        <dbReference type="PROSITE" id="PS50883"/>
    </source>
</evidence>
<keyword evidence="1" id="KW-0472">Membrane</keyword>
<dbReference type="AlphaFoldDB" id="C0QQR2"/>
<accession>C0QQR2</accession>
<dbReference type="OrthoDB" id="9805474at2"/>
<dbReference type="GO" id="GO:0007165">
    <property type="term" value="P:signal transduction"/>
    <property type="evidence" value="ECO:0007669"/>
    <property type="project" value="InterPro"/>
</dbReference>
<keyword evidence="6" id="KW-1185">Reference proteome</keyword>
<feature type="domain" description="HAMP" evidence="3">
    <location>
        <begin position="213"/>
        <end position="265"/>
    </location>
</feature>
<feature type="domain" description="GGDEF" evidence="4">
    <location>
        <begin position="293"/>
        <end position="424"/>
    </location>
</feature>
<dbReference type="InterPro" id="IPR000160">
    <property type="entry name" value="GGDEF_dom"/>
</dbReference>
<dbReference type="Gene3D" id="3.20.20.450">
    <property type="entry name" value="EAL domain"/>
    <property type="match status" value="1"/>
</dbReference>
<dbReference type="Pfam" id="PF00672">
    <property type="entry name" value="HAMP"/>
    <property type="match status" value="1"/>
</dbReference>
<organism evidence="5 6">
    <name type="scientific">Persephonella marina (strain DSM 14350 / EX-H1)</name>
    <dbReference type="NCBI Taxonomy" id="123214"/>
    <lineage>
        <taxon>Bacteria</taxon>
        <taxon>Pseudomonadati</taxon>
        <taxon>Aquificota</taxon>
        <taxon>Aquificia</taxon>
        <taxon>Aquificales</taxon>
        <taxon>Hydrogenothermaceae</taxon>
        <taxon>Persephonella</taxon>
    </lineage>
</organism>
<dbReference type="SUPFAM" id="SSF158472">
    <property type="entry name" value="HAMP domain-like"/>
    <property type="match status" value="1"/>
</dbReference>
<dbReference type="SMART" id="SM00304">
    <property type="entry name" value="HAMP"/>
    <property type="match status" value="1"/>
</dbReference>
<dbReference type="Pfam" id="PF00563">
    <property type="entry name" value="EAL"/>
    <property type="match status" value="1"/>
</dbReference>
<dbReference type="Proteomes" id="UP000001366">
    <property type="component" value="Chromosome"/>
</dbReference>
<dbReference type="Pfam" id="PF00990">
    <property type="entry name" value="GGDEF"/>
    <property type="match status" value="1"/>
</dbReference>
<dbReference type="GO" id="GO:0016020">
    <property type="term" value="C:membrane"/>
    <property type="evidence" value="ECO:0007669"/>
    <property type="project" value="InterPro"/>
</dbReference>
<dbReference type="EMBL" id="CP001230">
    <property type="protein sequence ID" value="ACO03067.1"/>
    <property type="molecule type" value="Genomic_DNA"/>
</dbReference>
<dbReference type="CDD" id="cd01948">
    <property type="entry name" value="EAL"/>
    <property type="match status" value="1"/>
</dbReference>
<dbReference type="SUPFAM" id="SSF141868">
    <property type="entry name" value="EAL domain-like"/>
    <property type="match status" value="1"/>
</dbReference>
<keyword evidence="1" id="KW-0812">Transmembrane</keyword>
<keyword evidence="1" id="KW-1133">Transmembrane helix</keyword>
<dbReference type="InterPro" id="IPR035919">
    <property type="entry name" value="EAL_sf"/>
</dbReference>
<evidence type="ECO:0000256" key="1">
    <source>
        <dbReference type="SAM" id="Phobius"/>
    </source>
</evidence>
<feature type="domain" description="EAL" evidence="2">
    <location>
        <begin position="433"/>
        <end position="687"/>
    </location>
</feature>
<feature type="transmembrane region" description="Helical" evidence="1">
    <location>
        <begin position="189"/>
        <end position="211"/>
    </location>
</feature>